<evidence type="ECO:0000313" key="2">
    <source>
        <dbReference type="Proteomes" id="UP000249493"/>
    </source>
</evidence>
<comment type="caution">
    <text evidence="1">The sequence shown here is derived from an EMBL/GenBank/DDBJ whole genome shotgun (WGS) entry which is preliminary data.</text>
</comment>
<evidence type="ECO:0000313" key="1">
    <source>
        <dbReference type="EMBL" id="RAI69419.1"/>
    </source>
</evidence>
<gene>
    <name evidence="1" type="ORF">DOZ80_14825</name>
</gene>
<name>A0A327N4V6_PSEFL</name>
<reference evidence="1 2" key="1">
    <citation type="submission" date="2018-06" db="EMBL/GenBank/DDBJ databases">
        <authorList>
            <person name="Zhirakovskaya E."/>
        </authorList>
    </citation>
    <scope>NUCLEOTIDE SEQUENCE [LARGE SCALE GENOMIC DNA]</scope>
    <source>
        <strain evidence="1 2">LY3</strain>
    </source>
</reference>
<organism evidence="1 2">
    <name type="scientific">Pseudomonas fluorescens</name>
    <dbReference type="NCBI Taxonomy" id="294"/>
    <lineage>
        <taxon>Bacteria</taxon>
        <taxon>Pseudomonadati</taxon>
        <taxon>Pseudomonadota</taxon>
        <taxon>Gammaproteobacteria</taxon>
        <taxon>Pseudomonadales</taxon>
        <taxon>Pseudomonadaceae</taxon>
        <taxon>Pseudomonas</taxon>
    </lineage>
</organism>
<accession>A0A327N4V6</accession>
<dbReference type="AlphaFoldDB" id="A0A327N4V6"/>
<dbReference type="EMBL" id="QLIN01000005">
    <property type="protein sequence ID" value="RAI69419.1"/>
    <property type="molecule type" value="Genomic_DNA"/>
</dbReference>
<sequence length="64" mass="6791">MQQDRAGFALSAAVGFALNSRASSRAGSLPHWIAVGHKICFLHRSTVGASLLAMTFYQALDGLN</sequence>
<protein>
    <submittedName>
        <fullName evidence="1">Uncharacterized protein</fullName>
    </submittedName>
</protein>
<dbReference type="Proteomes" id="UP000249493">
    <property type="component" value="Unassembled WGS sequence"/>
</dbReference>
<proteinExistence type="predicted"/>